<dbReference type="Gene3D" id="1.10.10.60">
    <property type="entry name" value="Homeodomain-like"/>
    <property type="match status" value="1"/>
</dbReference>
<keyword evidence="3 11" id="KW-0597">Phosphoprotein</keyword>
<dbReference type="SMART" id="SM00382">
    <property type="entry name" value="AAA"/>
    <property type="match status" value="1"/>
</dbReference>
<evidence type="ECO:0000256" key="7">
    <source>
        <dbReference type="ARBA" id="ARBA00023015"/>
    </source>
</evidence>
<organism evidence="14 15">
    <name type="scientific">Desulfuromonas thiophila</name>
    <dbReference type="NCBI Taxonomy" id="57664"/>
    <lineage>
        <taxon>Bacteria</taxon>
        <taxon>Pseudomonadati</taxon>
        <taxon>Thermodesulfobacteriota</taxon>
        <taxon>Desulfuromonadia</taxon>
        <taxon>Desulfuromonadales</taxon>
        <taxon>Desulfuromonadaceae</taxon>
        <taxon>Desulfuromonas</taxon>
    </lineage>
</organism>
<dbReference type="PROSITE" id="PS00688">
    <property type="entry name" value="SIGMA54_INTERACT_3"/>
    <property type="match status" value="1"/>
</dbReference>
<dbReference type="SUPFAM" id="SSF46689">
    <property type="entry name" value="Homeodomain-like"/>
    <property type="match status" value="1"/>
</dbReference>
<evidence type="ECO:0000259" key="13">
    <source>
        <dbReference type="PROSITE" id="PS50110"/>
    </source>
</evidence>
<dbReference type="FunFam" id="3.40.50.300:FF:000006">
    <property type="entry name" value="DNA-binding transcriptional regulator NtrC"/>
    <property type="match status" value="1"/>
</dbReference>
<dbReference type="CDD" id="cd00009">
    <property type="entry name" value="AAA"/>
    <property type="match status" value="1"/>
</dbReference>
<evidence type="ECO:0000256" key="4">
    <source>
        <dbReference type="ARBA" id="ARBA00022741"/>
    </source>
</evidence>
<dbReference type="Pfam" id="PF25601">
    <property type="entry name" value="AAA_lid_14"/>
    <property type="match status" value="1"/>
</dbReference>
<sequence>MAHILIVDDEKNYGTVLSRLLQQQGHRTSWVGNPFAALELLAQENIQLILSDLKMPLLDGVAFLQQVRREHGAIPFIILTAYASVDTALAAMKAGAFDYLTKPFDNSELLLIVAKALDYARLQAQNQLLRAQLERSQHRQLLGESPAIRQLLTDIERVAPERTSVLILGESGTGKELVARALHQASPRAGETLVSLNCAAFAENLLESELFGHERGAFTGASERKRGLVEMAEGGTLFLDEIGELPLPLQPKLLRLLQEKRFRRVGGLKELDCNVRIVAASHRPLPQMIAEGRFREDLFYRLAVVTLELPPLRQRREDIALLATFFLQRFAREMGRGVSTIAAEALQALQQHDWPGNVRELENAIERAVIFSRGPCLQRSDLPAPLNCAVEGNPPGLPPCDSSSPLPQRLEQIEIFFIRQALQQAQGVQAQAAERLGISRSNLQYKLKKYGLIGDSEE</sequence>
<keyword evidence="4" id="KW-0547">Nucleotide-binding</keyword>
<evidence type="ECO:0000256" key="10">
    <source>
        <dbReference type="ARBA" id="ARBA00023163"/>
    </source>
</evidence>
<dbReference type="SMART" id="SM00448">
    <property type="entry name" value="REC"/>
    <property type="match status" value="1"/>
</dbReference>
<dbReference type="RefSeq" id="WP_092075179.1">
    <property type="nucleotide sequence ID" value="NZ_CALFZY010000016.1"/>
</dbReference>
<accession>A0A1G6WS99</accession>
<dbReference type="PROSITE" id="PS50110">
    <property type="entry name" value="RESPONSE_REGULATORY"/>
    <property type="match status" value="1"/>
</dbReference>
<dbReference type="InterPro" id="IPR025662">
    <property type="entry name" value="Sigma_54_int_dom_ATP-bd_1"/>
</dbReference>
<dbReference type="InterPro" id="IPR025944">
    <property type="entry name" value="Sigma_54_int_dom_CS"/>
</dbReference>
<dbReference type="GO" id="GO:0043565">
    <property type="term" value="F:sequence-specific DNA binding"/>
    <property type="evidence" value="ECO:0007669"/>
    <property type="project" value="InterPro"/>
</dbReference>
<dbReference type="Pfam" id="PF00158">
    <property type="entry name" value="Sigma54_activat"/>
    <property type="match status" value="1"/>
</dbReference>
<dbReference type="Pfam" id="PF00072">
    <property type="entry name" value="Response_reg"/>
    <property type="match status" value="1"/>
</dbReference>
<evidence type="ECO:0000256" key="2">
    <source>
        <dbReference type="ARBA" id="ARBA00022490"/>
    </source>
</evidence>
<evidence type="ECO:0000256" key="9">
    <source>
        <dbReference type="ARBA" id="ARBA00023159"/>
    </source>
</evidence>
<evidence type="ECO:0000313" key="14">
    <source>
        <dbReference type="EMBL" id="SDD68691.1"/>
    </source>
</evidence>
<dbReference type="FunFam" id="3.40.50.2300:FF:000018">
    <property type="entry name" value="DNA-binding transcriptional regulator NtrC"/>
    <property type="match status" value="1"/>
</dbReference>
<dbReference type="InterPro" id="IPR025943">
    <property type="entry name" value="Sigma_54_int_dom_ATP-bd_2"/>
</dbReference>
<dbReference type="Gene3D" id="3.40.50.300">
    <property type="entry name" value="P-loop containing nucleotide triphosphate hydrolases"/>
    <property type="match status" value="1"/>
</dbReference>
<evidence type="ECO:0000256" key="8">
    <source>
        <dbReference type="ARBA" id="ARBA00023125"/>
    </source>
</evidence>
<dbReference type="PROSITE" id="PS00676">
    <property type="entry name" value="SIGMA54_INTERACT_2"/>
    <property type="match status" value="1"/>
</dbReference>
<dbReference type="InterPro" id="IPR001789">
    <property type="entry name" value="Sig_transdc_resp-reg_receiver"/>
</dbReference>
<dbReference type="InterPro" id="IPR027417">
    <property type="entry name" value="P-loop_NTPase"/>
</dbReference>
<comment type="subcellular location">
    <subcellularLocation>
        <location evidence="1">Cytoplasm</location>
    </subcellularLocation>
</comment>
<keyword evidence="2" id="KW-0963">Cytoplasm</keyword>
<dbReference type="PROSITE" id="PS00675">
    <property type="entry name" value="SIGMA54_INTERACT_1"/>
    <property type="match status" value="1"/>
</dbReference>
<dbReference type="AlphaFoldDB" id="A0A1G6WS99"/>
<feature type="domain" description="Response regulatory" evidence="13">
    <location>
        <begin position="3"/>
        <end position="117"/>
    </location>
</feature>
<dbReference type="OrthoDB" id="9814761at2"/>
<dbReference type="GO" id="GO:0005524">
    <property type="term" value="F:ATP binding"/>
    <property type="evidence" value="ECO:0007669"/>
    <property type="project" value="UniProtKB-KW"/>
</dbReference>
<dbReference type="GO" id="GO:0006355">
    <property type="term" value="P:regulation of DNA-templated transcription"/>
    <property type="evidence" value="ECO:0007669"/>
    <property type="project" value="InterPro"/>
</dbReference>
<evidence type="ECO:0000259" key="12">
    <source>
        <dbReference type="PROSITE" id="PS50045"/>
    </source>
</evidence>
<evidence type="ECO:0000256" key="1">
    <source>
        <dbReference type="ARBA" id="ARBA00004496"/>
    </source>
</evidence>
<dbReference type="InterPro" id="IPR058031">
    <property type="entry name" value="AAA_lid_NorR"/>
</dbReference>
<evidence type="ECO:0000313" key="15">
    <source>
        <dbReference type="Proteomes" id="UP000243205"/>
    </source>
</evidence>
<dbReference type="EMBL" id="FNAQ01000001">
    <property type="protein sequence ID" value="SDD68691.1"/>
    <property type="molecule type" value="Genomic_DNA"/>
</dbReference>
<evidence type="ECO:0000256" key="6">
    <source>
        <dbReference type="ARBA" id="ARBA00023012"/>
    </source>
</evidence>
<protein>
    <submittedName>
        <fullName evidence="14">Two component, sigma54 specific, transcriptional regulator, Fis family</fullName>
    </submittedName>
</protein>
<evidence type="ECO:0000256" key="11">
    <source>
        <dbReference type="PROSITE-ProRule" id="PRU00169"/>
    </source>
</evidence>
<keyword evidence="10" id="KW-0804">Transcription</keyword>
<evidence type="ECO:0000256" key="3">
    <source>
        <dbReference type="ARBA" id="ARBA00022553"/>
    </source>
</evidence>
<keyword evidence="15" id="KW-1185">Reference proteome</keyword>
<feature type="modified residue" description="4-aspartylphosphate" evidence="11">
    <location>
        <position position="52"/>
    </location>
</feature>
<dbReference type="PANTHER" id="PTHR32071">
    <property type="entry name" value="TRANSCRIPTIONAL REGULATORY PROTEIN"/>
    <property type="match status" value="1"/>
</dbReference>
<dbReference type="GO" id="GO:0005737">
    <property type="term" value="C:cytoplasm"/>
    <property type="evidence" value="ECO:0007669"/>
    <property type="project" value="UniProtKB-SubCell"/>
</dbReference>
<dbReference type="FunFam" id="1.10.8.60:FF:000014">
    <property type="entry name" value="DNA-binding transcriptional regulator NtrC"/>
    <property type="match status" value="1"/>
</dbReference>
<name>A0A1G6WS99_9BACT</name>
<dbReference type="InterPro" id="IPR002078">
    <property type="entry name" value="Sigma_54_int"/>
</dbReference>
<dbReference type="Gene3D" id="1.10.8.60">
    <property type="match status" value="1"/>
</dbReference>
<keyword evidence="5" id="KW-0067">ATP-binding</keyword>
<dbReference type="SUPFAM" id="SSF52172">
    <property type="entry name" value="CheY-like"/>
    <property type="match status" value="1"/>
</dbReference>
<dbReference type="SUPFAM" id="SSF52540">
    <property type="entry name" value="P-loop containing nucleoside triphosphate hydrolases"/>
    <property type="match status" value="1"/>
</dbReference>
<evidence type="ECO:0000256" key="5">
    <source>
        <dbReference type="ARBA" id="ARBA00022840"/>
    </source>
</evidence>
<keyword evidence="9" id="KW-0010">Activator</keyword>
<dbReference type="InterPro" id="IPR011006">
    <property type="entry name" value="CheY-like_superfamily"/>
</dbReference>
<keyword evidence="7" id="KW-0805">Transcription regulation</keyword>
<feature type="domain" description="Sigma-54 factor interaction" evidence="12">
    <location>
        <begin position="141"/>
        <end position="370"/>
    </location>
</feature>
<keyword evidence="6" id="KW-0902">Two-component regulatory system</keyword>
<dbReference type="Gene3D" id="3.40.50.2300">
    <property type="match status" value="1"/>
</dbReference>
<dbReference type="GO" id="GO:0000160">
    <property type="term" value="P:phosphorelay signal transduction system"/>
    <property type="evidence" value="ECO:0007669"/>
    <property type="project" value="UniProtKB-KW"/>
</dbReference>
<dbReference type="Pfam" id="PF02954">
    <property type="entry name" value="HTH_8"/>
    <property type="match status" value="1"/>
</dbReference>
<keyword evidence="8" id="KW-0238">DNA-binding</keyword>
<reference evidence="15" key="1">
    <citation type="submission" date="2016-10" db="EMBL/GenBank/DDBJ databases">
        <authorList>
            <person name="Varghese N."/>
            <person name="Submissions S."/>
        </authorList>
    </citation>
    <scope>NUCLEOTIDE SEQUENCE [LARGE SCALE GENOMIC DNA]</scope>
    <source>
        <strain evidence="15">DSM 8987</strain>
    </source>
</reference>
<dbReference type="InterPro" id="IPR002197">
    <property type="entry name" value="HTH_Fis"/>
</dbReference>
<dbReference type="STRING" id="57664.SAMN05661003_10112"/>
<dbReference type="PRINTS" id="PR01590">
    <property type="entry name" value="HTHFIS"/>
</dbReference>
<dbReference type="Proteomes" id="UP000243205">
    <property type="component" value="Unassembled WGS sequence"/>
</dbReference>
<proteinExistence type="predicted"/>
<dbReference type="PROSITE" id="PS50045">
    <property type="entry name" value="SIGMA54_INTERACT_4"/>
    <property type="match status" value="1"/>
</dbReference>
<dbReference type="InterPro" id="IPR009057">
    <property type="entry name" value="Homeodomain-like_sf"/>
</dbReference>
<dbReference type="InterPro" id="IPR003593">
    <property type="entry name" value="AAA+_ATPase"/>
</dbReference>
<gene>
    <name evidence="14" type="ORF">SAMN05661003_10112</name>
</gene>